<dbReference type="Gene3D" id="3.30.530.20">
    <property type="match status" value="1"/>
</dbReference>
<evidence type="ECO:0000313" key="2">
    <source>
        <dbReference type="Proteomes" id="UP000533900"/>
    </source>
</evidence>
<name>A0A842ISZ0_9FLAO</name>
<comment type="caution">
    <text evidence="1">The sequence shown here is derived from an EMBL/GenBank/DDBJ whole genome shotgun (WGS) entry which is preliminary data.</text>
</comment>
<dbReference type="SUPFAM" id="SSF55961">
    <property type="entry name" value="Bet v1-like"/>
    <property type="match status" value="1"/>
</dbReference>
<keyword evidence="2" id="KW-1185">Reference proteome</keyword>
<organism evidence="1 2">
    <name type="scientific">Winogradskyella flava</name>
    <dbReference type="NCBI Taxonomy" id="1884876"/>
    <lineage>
        <taxon>Bacteria</taxon>
        <taxon>Pseudomonadati</taxon>
        <taxon>Bacteroidota</taxon>
        <taxon>Flavobacteriia</taxon>
        <taxon>Flavobacteriales</taxon>
        <taxon>Flavobacteriaceae</taxon>
        <taxon>Winogradskyella</taxon>
    </lineage>
</organism>
<protein>
    <submittedName>
        <fullName evidence="1">SRPBCC family protein</fullName>
    </submittedName>
</protein>
<gene>
    <name evidence="1" type="ORF">H7F21_07665</name>
</gene>
<evidence type="ECO:0000313" key="1">
    <source>
        <dbReference type="EMBL" id="MBC2844964.1"/>
    </source>
</evidence>
<dbReference type="InterPro" id="IPR023393">
    <property type="entry name" value="START-like_dom_sf"/>
</dbReference>
<proteinExistence type="predicted"/>
<accession>A0A842ISZ0</accession>
<dbReference type="EMBL" id="JACLCP010000002">
    <property type="protein sequence ID" value="MBC2844964.1"/>
    <property type="molecule type" value="Genomic_DNA"/>
</dbReference>
<dbReference type="RefSeq" id="WP_185788686.1">
    <property type="nucleotide sequence ID" value="NZ_JACLCP010000002.1"/>
</dbReference>
<dbReference type="AlphaFoldDB" id="A0A842ISZ0"/>
<dbReference type="Proteomes" id="UP000533900">
    <property type="component" value="Unassembled WGS sequence"/>
</dbReference>
<sequence length="156" mass="18045">MPTIEINTLIKADLKTCFDLSRNIDFHQESLEHSNEKAIAGKTTGLIELGEWVTWEARHFGIKQKLTSKITEFESPNYFVDEMVSGAFKSFKHEHIFQGIDGNTLMIDKFHFEAPFGVLGKLVNTLFLKRYMTNLLITRNKFLKIKAEEAFKDRTL</sequence>
<dbReference type="CDD" id="cd07820">
    <property type="entry name" value="SRPBCC_3"/>
    <property type="match status" value="1"/>
</dbReference>
<reference evidence="1" key="1">
    <citation type="submission" date="2020-08" db="EMBL/GenBank/DDBJ databases">
        <title>Winogradskyella ouciana sp. nov., isolated from the hadal seawater of the Mariana Trench.</title>
        <authorList>
            <person name="He X."/>
        </authorList>
    </citation>
    <scope>NUCLEOTIDE SEQUENCE [LARGE SCALE GENOMIC DNA]</scope>
    <source>
        <strain evidence="1">KCTC 52348</strain>
    </source>
</reference>